<organism evidence="3 4">
    <name type="scientific">Methylobacillus methanolivorans</name>
    <dbReference type="NCBI Taxonomy" id="1848927"/>
    <lineage>
        <taxon>Bacteria</taxon>
        <taxon>Pseudomonadati</taxon>
        <taxon>Pseudomonadota</taxon>
        <taxon>Betaproteobacteria</taxon>
        <taxon>Nitrosomonadales</taxon>
        <taxon>Methylophilaceae</taxon>
        <taxon>Methylobacillus</taxon>
    </lineage>
</organism>
<dbReference type="PANTHER" id="PTHR30327:SF1">
    <property type="entry name" value="UPF0301 PROTEIN YQGE"/>
    <property type="match status" value="1"/>
</dbReference>
<accession>A0ABW8GP50</accession>
<evidence type="ECO:0000256" key="1">
    <source>
        <dbReference type="ARBA" id="ARBA00009600"/>
    </source>
</evidence>
<dbReference type="InterPro" id="IPR003774">
    <property type="entry name" value="AlgH-like"/>
</dbReference>
<dbReference type="HAMAP" id="MF_00758">
    <property type="entry name" value="UPF0301"/>
    <property type="match status" value="1"/>
</dbReference>
<sequence>MENVNLTGQFLVAMPAMTDPYFAKSVTFICEHNADGAMGIVINRPIDMSLQALFKQLNLPLSSTLTDRPVYFGGPVQLDRGFVLHQPLEDWDSTLSIDANTGLTTSKDILQAVAEGHIPDQFVVSIGYAGWSAGQLEQELAQNAWLTVEATPEQRNHLLFGLPAEEKVQATMALLGLDFARFAEEAGHA</sequence>
<dbReference type="PANTHER" id="PTHR30327">
    <property type="entry name" value="UNCHARACTERIZED PROTEIN YQGE"/>
    <property type="match status" value="1"/>
</dbReference>
<comment type="caution">
    <text evidence="3">The sequence shown here is derived from an EMBL/GenBank/DDBJ whole genome shotgun (WGS) entry which is preliminary data.</text>
</comment>
<dbReference type="RefSeq" id="WP_400883842.1">
    <property type="nucleotide sequence ID" value="NZ_JBIWXY010000003.1"/>
</dbReference>
<dbReference type="EMBL" id="JBIWXY010000003">
    <property type="protein sequence ID" value="MFJ5447210.1"/>
    <property type="molecule type" value="Genomic_DNA"/>
</dbReference>
<keyword evidence="4" id="KW-1185">Reference proteome</keyword>
<comment type="similarity">
    <text evidence="1 2">Belongs to the UPF0301 (AlgH) family.</text>
</comment>
<name>A0ABW8GP50_9PROT</name>
<evidence type="ECO:0000313" key="4">
    <source>
        <dbReference type="Proteomes" id="UP001617669"/>
    </source>
</evidence>
<gene>
    <name evidence="3" type="ORF">ACIKP9_13290</name>
</gene>
<dbReference type="SUPFAM" id="SSF143456">
    <property type="entry name" value="VC0467-like"/>
    <property type="match status" value="1"/>
</dbReference>
<dbReference type="Proteomes" id="UP001617669">
    <property type="component" value="Unassembled WGS sequence"/>
</dbReference>
<dbReference type="NCBIfam" id="NF001266">
    <property type="entry name" value="PRK00228.1-1"/>
    <property type="match status" value="1"/>
</dbReference>
<protein>
    <recommendedName>
        <fullName evidence="2">UPF0301 protein ACIKP9_13290</fullName>
    </recommendedName>
</protein>
<reference evidence="3 4" key="1">
    <citation type="submission" date="2024-11" db="EMBL/GenBank/DDBJ databases">
        <authorList>
            <person name="Kaparullina E.N."/>
            <person name="Delegan Y.A."/>
            <person name="Doronina N.V."/>
        </authorList>
    </citation>
    <scope>NUCLEOTIDE SEQUENCE [LARGE SCALE GENOMIC DNA]</scope>
    <source>
        <strain evidence="3 4">7sh_L</strain>
    </source>
</reference>
<dbReference type="Pfam" id="PF02622">
    <property type="entry name" value="DUF179"/>
    <property type="match status" value="1"/>
</dbReference>
<evidence type="ECO:0000313" key="3">
    <source>
        <dbReference type="EMBL" id="MFJ5447210.1"/>
    </source>
</evidence>
<proteinExistence type="inferred from homology"/>
<dbReference type="Gene3D" id="3.40.1740.10">
    <property type="entry name" value="VC0467-like"/>
    <property type="match status" value="1"/>
</dbReference>
<evidence type="ECO:0000256" key="2">
    <source>
        <dbReference type="HAMAP-Rule" id="MF_00758"/>
    </source>
</evidence>